<dbReference type="EMBL" id="BQNB010014572">
    <property type="protein sequence ID" value="GJT29816.1"/>
    <property type="molecule type" value="Genomic_DNA"/>
</dbReference>
<dbReference type="PANTHER" id="PTHR46890">
    <property type="entry name" value="NON-LTR RETROLELEMENT REVERSE TRANSCRIPTASE-LIKE PROTEIN-RELATED"/>
    <property type="match status" value="1"/>
</dbReference>
<proteinExistence type="predicted"/>
<name>A0ABQ5CRX5_9ASTR</name>
<organism evidence="2 3">
    <name type="scientific">Tanacetum coccineum</name>
    <dbReference type="NCBI Taxonomy" id="301880"/>
    <lineage>
        <taxon>Eukaryota</taxon>
        <taxon>Viridiplantae</taxon>
        <taxon>Streptophyta</taxon>
        <taxon>Embryophyta</taxon>
        <taxon>Tracheophyta</taxon>
        <taxon>Spermatophyta</taxon>
        <taxon>Magnoliopsida</taxon>
        <taxon>eudicotyledons</taxon>
        <taxon>Gunneridae</taxon>
        <taxon>Pentapetalae</taxon>
        <taxon>asterids</taxon>
        <taxon>campanulids</taxon>
        <taxon>Asterales</taxon>
        <taxon>Asteraceae</taxon>
        <taxon>Asteroideae</taxon>
        <taxon>Anthemideae</taxon>
        <taxon>Anthemidinae</taxon>
        <taxon>Tanacetum</taxon>
    </lineage>
</organism>
<feature type="compositionally biased region" description="Low complexity" evidence="1">
    <location>
        <begin position="12"/>
        <end position="23"/>
    </location>
</feature>
<keyword evidence="3" id="KW-1185">Reference proteome</keyword>
<evidence type="ECO:0000256" key="1">
    <source>
        <dbReference type="SAM" id="MobiDB-lite"/>
    </source>
</evidence>
<dbReference type="Proteomes" id="UP001151760">
    <property type="component" value="Unassembled WGS sequence"/>
</dbReference>
<dbReference type="InterPro" id="IPR052343">
    <property type="entry name" value="Retrotransposon-Effector_Assoc"/>
</dbReference>
<comment type="caution">
    <text evidence="2">The sequence shown here is derived from an EMBL/GenBank/DDBJ whole genome shotgun (WGS) entry which is preliminary data.</text>
</comment>
<reference evidence="2" key="2">
    <citation type="submission" date="2022-01" db="EMBL/GenBank/DDBJ databases">
        <authorList>
            <person name="Yamashiro T."/>
            <person name="Shiraishi A."/>
            <person name="Satake H."/>
            <person name="Nakayama K."/>
        </authorList>
    </citation>
    <scope>NUCLEOTIDE SEQUENCE</scope>
</reference>
<evidence type="ECO:0000313" key="3">
    <source>
        <dbReference type="Proteomes" id="UP001151760"/>
    </source>
</evidence>
<protein>
    <submittedName>
        <fullName evidence="2">Uncharacterized protein</fullName>
    </submittedName>
</protein>
<feature type="region of interest" description="Disordered" evidence="1">
    <location>
        <begin position="8"/>
        <end position="40"/>
    </location>
</feature>
<evidence type="ECO:0000313" key="2">
    <source>
        <dbReference type="EMBL" id="GJT29816.1"/>
    </source>
</evidence>
<feature type="compositionally biased region" description="Basic and acidic residues" evidence="1">
    <location>
        <begin position="29"/>
        <end position="40"/>
    </location>
</feature>
<dbReference type="PANTHER" id="PTHR46890:SF50">
    <property type="entry name" value="RNA-DIRECTED DNA POLYMERASE, EUKARYOTA, REVERSE TRANSCRIPTASE ZINC-BINDING DOMAIN PROTEIN-RELATED"/>
    <property type="match status" value="1"/>
</dbReference>
<gene>
    <name evidence="2" type="ORF">Tco_0910091</name>
</gene>
<sequence length="553" mass="63142">MSALLFRLPQRASGSTTETSAGSLPLRGWSDRSFENSREGHGETSRLSLRYVSSGSAMIVAINCEIFQARVKEIGTWSIHISSDLESNDSDDDRDFKEHRSINENVDPNETLDDFVKQMVEDEDVIKASAQGHQSDDFIPPDIKKDVAINDEATPRVVNSGDFSSSGTVKDEHIVTHKEKFSEEDVSDISNPPGFENFVKENKECSRSSNSSRSGKCFTSFCNYKRKELKGGSKMSKLDRFLLSDDVIQDIPNLQVVALDRVWSNRNPILLHSKKYDFGPIPFKIFNYWFDRLDFEDAVKEKWAAIQMKNQLRDLKKMDNGDASNEDKTIRINRLQELDNLEKIESVDLVQNARVKWEGVWISELKDIKEVFLNFDKDKFSCHDSLISFPPLDPTHQLNTSDRDFLDAMVSMDEIKTAVWDCGCQKAPGPDDYSFMFIKFFWDISKHDVQVFVVNFFSTRTFPQGFNSAFITLIPKVSNPLFIKDYRPIYLIGIHYKIIAKILANRLLKVIDSIISPRQSSPNKVLSDLVSRGVTSLNISSTKHKERPIKKLK</sequence>
<feature type="region of interest" description="Disordered" evidence="1">
    <location>
        <begin position="83"/>
        <end position="108"/>
    </location>
</feature>
<accession>A0ABQ5CRX5</accession>
<reference evidence="2" key="1">
    <citation type="journal article" date="2022" name="Int. J. Mol. Sci.">
        <title>Draft Genome of Tanacetum Coccineum: Genomic Comparison of Closely Related Tanacetum-Family Plants.</title>
        <authorList>
            <person name="Yamashiro T."/>
            <person name="Shiraishi A."/>
            <person name="Nakayama K."/>
            <person name="Satake H."/>
        </authorList>
    </citation>
    <scope>NUCLEOTIDE SEQUENCE</scope>
</reference>